<dbReference type="GO" id="GO:0016787">
    <property type="term" value="F:hydrolase activity"/>
    <property type="evidence" value="ECO:0007669"/>
    <property type="project" value="InterPro"/>
</dbReference>
<dbReference type="Gene3D" id="2.60.120.560">
    <property type="entry name" value="Exo-inulinase, domain 1"/>
    <property type="match status" value="1"/>
</dbReference>
<evidence type="ECO:0000313" key="3">
    <source>
        <dbReference type="Proteomes" id="UP000474296"/>
    </source>
</evidence>
<comment type="caution">
    <text evidence="2">The sequence shown here is derived from an EMBL/GenBank/DDBJ whole genome shotgun (WGS) entry which is preliminary data.</text>
</comment>
<evidence type="ECO:0000313" key="2">
    <source>
        <dbReference type="EMBL" id="NER17188.1"/>
    </source>
</evidence>
<proteinExistence type="predicted"/>
<dbReference type="RefSeq" id="WP_164031421.1">
    <property type="nucleotide sequence ID" value="NZ_JAABOQ010000003.1"/>
</dbReference>
<dbReference type="InterPro" id="IPR010496">
    <property type="entry name" value="AL/BT2_dom"/>
</dbReference>
<dbReference type="EMBL" id="JAABOQ010000003">
    <property type="protein sequence ID" value="NER17188.1"/>
    <property type="molecule type" value="Genomic_DNA"/>
</dbReference>
<reference evidence="2 3" key="1">
    <citation type="submission" date="2020-01" db="EMBL/GenBank/DDBJ databases">
        <title>Spongiivirga citrea KCTC 32990T.</title>
        <authorList>
            <person name="Wang G."/>
        </authorList>
    </citation>
    <scope>NUCLEOTIDE SEQUENCE [LARGE SCALE GENOMIC DNA]</scope>
    <source>
        <strain evidence="2 3">KCTC 32990</strain>
    </source>
</reference>
<dbReference type="PROSITE" id="PS51257">
    <property type="entry name" value="PROKAR_LIPOPROTEIN"/>
    <property type="match status" value="1"/>
</dbReference>
<accession>A0A6M0CGY4</accession>
<dbReference type="Pfam" id="PF06439">
    <property type="entry name" value="3keto-disac_hyd"/>
    <property type="match status" value="1"/>
</dbReference>
<evidence type="ECO:0000259" key="1">
    <source>
        <dbReference type="Pfam" id="PF06439"/>
    </source>
</evidence>
<organism evidence="2 3">
    <name type="scientific">Spongiivirga citrea</name>
    <dbReference type="NCBI Taxonomy" id="1481457"/>
    <lineage>
        <taxon>Bacteria</taxon>
        <taxon>Pseudomonadati</taxon>
        <taxon>Bacteroidota</taxon>
        <taxon>Flavobacteriia</taxon>
        <taxon>Flavobacteriales</taxon>
        <taxon>Flavobacteriaceae</taxon>
        <taxon>Spongiivirga</taxon>
    </lineage>
</organism>
<keyword evidence="3" id="KW-1185">Reference proteome</keyword>
<feature type="domain" description="3-keto-alpha-glucoside-1,2-lyase/3-keto-2-hydroxy-glucal hydratase" evidence="1">
    <location>
        <begin position="35"/>
        <end position="240"/>
    </location>
</feature>
<name>A0A6M0CGY4_9FLAO</name>
<sequence length="243" mass="27406">MKKTIFGLALLMILSGCKQTNKEEKTAEVEEKATEWVLLFNSTDLSGWHSYGKDSVMEHWTVENGTMKFTPPTERSDNSPLDIVTDGEYTNFELSVDWKISEGGNSGIFWGVKENEKFGVPYATGPEIQILDNERHPDAKNGPDRMAGALYDMIPTKVEAAKPAGEWNTCVIQIDHNANKGKVTLNDIKISEFAVHGPEWDAMVADSKFNGWDGFGEFRTGRICLQDHNDIVWYRNIKIKELK</sequence>
<gene>
    <name evidence="2" type="ORF">GWK10_08195</name>
</gene>
<dbReference type="Proteomes" id="UP000474296">
    <property type="component" value="Unassembled WGS sequence"/>
</dbReference>
<protein>
    <submittedName>
        <fullName evidence="2">DUF1080 domain-containing protein</fullName>
    </submittedName>
</protein>
<dbReference type="AlphaFoldDB" id="A0A6M0CGY4"/>